<sequence length="204" mass="21740">MTTIEHLQPAPATALQNPGPFLTVPNAVTLVRTLAAVVLGMIALVRQDATLLVAAYSCYWLGDMLDGWSARRLGQETRAGAVFDIICDRACTAIACAALVVIVPDALVAAVAFLLSFMVLDTMLSLAFLCWPVLSPNYFHRVDRRVWLLNWSPAAKALNTAGVVGALALGQYAVALAVTLVVGGIKVWSLVRVARLLDAPARLS</sequence>
<accession>A0A3A5H8J1</accession>
<feature type="transmembrane region" description="Helical" evidence="3">
    <location>
        <begin position="174"/>
        <end position="194"/>
    </location>
</feature>
<evidence type="ECO:0000256" key="1">
    <source>
        <dbReference type="ARBA" id="ARBA00022679"/>
    </source>
</evidence>
<dbReference type="PROSITE" id="PS00379">
    <property type="entry name" value="CDP_ALCOHOL_P_TRANSF"/>
    <property type="match status" value="1"/>
</dbReference>
<dbReference type="InterPro" id="IPR048254">
    <property type="entry name" value="CDP_ALCOHOL_P_TRANSF_CS"/>
</dbReference>
<keyword evidence="5" id="KW-1185">Reference proteome</keyword>
<comment type="caution">
    <text evidence="4">The sequence shown here is derived from an EMBL/GenBank/DDBJ whole genome shotgun (WGS) entry which is preliminary data.</text>
</comment>
<comment type="similarity">
    <text evidence="2">Belongs to the CDP-alcohol phosphatidyltransferase class-I family.</text>
</comment>
<evidence type="ECO:0000256" key="2">
    <source>
        <dbReference type="RuleBase" id="RU003750"/>
    </source>
</evidence>
<dbReference type="AlphaFoldDB" id="A0A3A5H8J1"/>
<evidence type="ECO:0000256" key="3">
    <source>
        <dbReference type="SAM" id="Phobius"/>
    </source>
</evidence>
<proteinExistence type="inferred from homology"/>
<name>A0A3A5H8J1_9ACTN</name>
<keyword evidence="3" id="KW-0812">Transmembrane</keyword>
<protein>
    <submittedName>
        <fullName evidence="4">CDP-alcohol phosphatidyltransferase family protein</fullName>
    </submittedName>
</protein>
<keyword evidence="3" id="KW-1133">Transmembrane helix</keyword>
<keyword evidence="1 2" id="KW-0808">Transferase</keyword>
<organism evidence="4 5">
    <name type="scientific">Nocardioides cavernaquae</name>
    <dbReference type="NCBI Taxonomy" id="2321396"/>
    <lineage>
        <taxon>Bacteria</taxon>
        <taxon>Bacillati</taxon>
        <taxon>Actinomycetota</taxon>
        <taxon>Actinomycetes</taxon>
        <taxon>Propionibacteriales</taxon>
        <taxon>Nocardioidaceae</taxon>
        <taxon>Nocardioides</taxon>
    </lineage>
</organism>
<dbReference type="GO" id="GO:0016020">
    <property type="term" value="C:membrane"/>
    <property type="evidence" value="ECO:0007669"/>
    <property type="project" value="InterPro"/>
</dbReference>
<dbReference type="GO" id="GO:0016780">
    <property type="term" value="F:phosphotransferase activity, for other substituted phosphate groups"/>
    <property type="evidence" value="ECO:0007669"/>
    <property type="project" value="InterPro"/>
</dbReference>
<dbReference type="InterPro" id="IPR000462">
    <property type="entry name" value="CDP-OH_P_trans"/>
</dbReference>
<dbReference type="Pfam" id="PF01066">
    <property type="entry name" value="CDP-OH_P_transf"/>
    <property type="match status" value="1"/>
</dbReference>
<keyword evidence="3" id="KW-0472">Membrane</keyword>
<feature type="transmembrane region" description="Helical" evidence="3">
    <location>
        <begin position="27"/>
        <end position="45"/>
    </location>
</feature>
<dbReference type="Gene3D" id="1.20.120.1760">
    <property type="match status" value="1"/>
</dbReference>
<reference evidence="5" key="1">
    <citation type="submission" date="2018-09" db="EMBL/GenBank/DDBJ databases">
        <authorList>
            <person name="Zhu H."/>
        </authorList>
    </citation>
    <scope>NUCLEOTIDE SEQUENCE [LARGE SCALE GENOMIC DNA]</scope>
    <source>
        <strain evidence="5">K1W22B-1</strain>
    </source>
</reference>
<evidence type="ECO:0000313" key="4">
    <source>
        <dbReference type="EMBL" id="RJS46969.1"/>
    </source>
</evidence>
<gene>
    <name evidence="4" type="ORF">D4739_12600</name>
</gene>
<evidence type="ECO:0000313" key="5">
    <source>
        <dbReference type="Proteomes" id="UP000276542"/>
    </source>
</evidence>
<dbReference type="RefSeq" id="WP_120060939.1">
    <property type="nucleotide sequence ID" value="NZ_QYRP01000002.1"/>
</dbReference>
<dbReference type="Proteomes" id="UP000276542">
    <property type="component" value="Unassembled WGS sequence"/>
</dbReference>
<dbReference type="EMBL" id="QYRP01000002">
    <property type="protein sequence ID" value="RJS46969.1"/>
    <property type="molecule type" value="Genomic_DNA"/>
</dbReference>
<dbReference type="OrthoDB" id="5244713at2"/>
<dbReference type="GO" id="GO:0008654">
    <property type="term" value="P:phospholipid biosynthetic process"/>
    <property type="evidence" value="ECO:0007669"/>
    <property type="project" value="InterPro"/>
</dbReference>
<dbReference type="InterPro" id="IPR043130">
    <property type="entry name" value="CDP-OH_PTrfase_TM_dom"/>
</dbReference>